<dbReference type="PATRIC" id="fig|1219045.3.peg.3973"/>
<dbReference type="EMBL" id="JFZA02000062">
    <property type="protein sequence ID" value="KFG88331.1"/>
    <property type="molecule type" value="Genomic_DNA"/>
</dbReference>
<keyword evidence="1" id="KW-0456">Lyase</keyword>
<comment type="caution">
    <text evidence="3">The sequence shown here is derived from an EMBL/GenBank/DDBJ whole genome shotgun (WGS) entry which is preliminary data.</text>
</comment>
<keyword evidence="4" id="KW-1185">Reference proteome</keyword>
<organism evidence="3 4">
    <name type="scientific">Sphingobium herbicidovorans (strain ATCC 700291 / DSM 11019 / CCUG 56400 / KCTC 2939 / LMG 18315 / NBRC 16415 / MH)</name>
    <name type="common">Sphingomonas herbicidovorans</name>
    <dbReference type="NCBI Taxonomy" id="1219045"/>
    <lineage>
        <taxon>Bacteria</taxon>
        <taxon>Pseudomonadati</taxon>
        <taxon>Pseudomonadota</taxon>
        <taxon>Alphaproteobacteria</taxon>
        <taxon>Sphingomonadales</taxon>
        <taxon>Sphingomonadaceae</taxon>
        <taxon>Sphingobium</taxon>
    </lineage>
</organism>
<dbReference type="InterPro" id="IPR006680">
    <property type="entry name" value="Amidohydro-rel"/>
</dbReference>
<dbReference type="GO" id="GO:0016831">
    <property type="term" value="F:carboxy-lyase activity"/>
    <property type="evidence" value="ECO:0007669"/>
    <property type="project" value="InterPro"/>
</dbReference>
<accession>A0A086P4L3</accession>
<sequence>MTTTDLPFPVYDADNHFYEPEDALFRHLPKKWHKDFRFVEVDGRKRLAIKGQISDYIPNPTFERVAAPGTHVNYYKAKNPEGLTMRQMTGKPIAPPESWRTGKERLAVLDGHNVHAALMFPTLFSVIEKWMSYDHEFLHDALHALNQWTSEEWGFARENRLFGVPVVSLADMDRAIAETDWLIKEGARTICIRPSPVPGYRGGRSMGLKDFDAFWARIEEAKIFVSIHASNSDYDRLIEMWTGGAEWLPFESDPFVNCLRIIERAISDTMAAIICGGVFDRFPGVRVVSVENGAKWVIPLIEQLKHVYGQMPQKFMNDPVDQFHRNIFVTPFVEDDFGELKEHMQVNRILFGSDYPHPEGTEHPLDFLHELTSYSMAEKEMVMSSNLKGLLEGARN</sequence>
<dbReference type="PANTHER" id="PTHR21240:SF28">
    <property type="entry name" value="ISO-OROTATE DECARBOXYLASE (EUROFUNG)"/>
    <property type="match status" value="1"/>
</dbReference>
<name>A0A086P4L3_SPHHM</name>
<dbReference type="GO" id="GO:0019748">
    <property type="term" value="P:secondary metabolic process"/>
    <property type="evidence" value="ECO:0007669"/>
    <property type="project" value="TreeGrafter"/>
</dbReference>
<dbReference type="eggNOG" id="COG2159">
    <property type="taxonomic scope" value="Bacteria"/>
</dbReference>
<reference evidence="3" key="1">
    <citation type="submission" date="2014-08" db="EMBL/GenBank/DDBJ databases">
        <title>Draft genome sequences of Sphingobium herbicidovorans.</title>
        <authorList>
            <person name="Gan H.M."/>
            <person name="Gan H.Y."/>
            <person name="Savka M.A."/>
        </authorList>
    </citation>
    <scope>NUCLEOTIDE SEQUENCE [LARGE SCALE GENOMIC DNA]</scope>
    <source>
        <strain evidence="3">NBRC 16415</strain>
    </source>
</reference>
<protein>
    <submittedName>
        <fullName evidence="3">Amidohydrolase 2</fullName>
    </submittedName>
</protein>
<dbReference type="RefSeq" id="WP_037469406.1">
    <property type="nucleotide sequence ID" value="NZ_BCZD01000016.1"/>
</dbReference>
<dbReference type="Gene3D" id="3.20.20.140">
    <property type="entry name" value="Metal-dependent hydrolases"/>
    <property type="match status" value="1"/>
</dbReference>
<dbReference type="GO" id="GO:0016787">
    <property type="term" value="F:hydrolase activity"/>
    <property type="evidence" value="ECO:0007669"/>
    <property type="project" value="UniProtKB-KW"/>
</dbReference>
<proteinExistence type="predicted"/>
<evidence type="ECO:0000256" key="1">
    <source>
        <dbReference type="ARBA" id="ARBA00023239"/>
    </source>
</evidence>
<feature type="domain" description="Amidohydrolase-related" evidence="2">
    <location>
        <begin position="136"/>
        <end position="386"/>
    </location>
</feature>
<dbReference type="Proteomes" id="UP000024284">
    <property type="component" value="Unassembled WGS sequence"/>
</dbReference>
<dbReference type="STRING" id="76947.GCA_002080435_03838"/>
<evidence type="ECO:0000313" key="4">
    <source>
        <dbReference type="Proteomes" id="UP000024284"/>
    </source>
</evidence>
<dbReference type="Pfam" id="PF04909">
    <property type="entry name" value="Amidohydro_2"/>
    <property type="match status" value="1"/>
</dbReference>
<dbReference type="AlphaFoldDB" id="A0A086P4L3"/>
<gene>
    <name evidence="3" type="ORF">BV98_003914</name>
</gene>
<dbReference type="PANTHER" id="PTHR21240">
    <property type="entry name" value="2-AMINO-3-CARBOXYLMUCONATE-6-SEMIALDEHYDE DECARBOXYLASE"/>
    <property type="match status" value="1"/>
</dbReference>
<dbReference type="GO" id="GO:0005737">
    <property type="term" value="C:cytoplasm"/>
    <property type="evidence" value="ECO:0007669"/>
    <property type="project" value="TreeGrafter"/>
</dbReference>
<evidence type="ECO:0000259" key="2">
    <source>
        <dbReference type="Pfam" id="PF04909"/>
    </source>
</evidence>
<dbReference type="InterPro" id="IPR032465">
    <property type="entry name" value="ACMSD"/>
</dbReference>
<dbReference type="SUPFAM" id="SSF51556">
    <property type="entry name" value="Metallo-dependent hydrolases"/>
    <property type="match status" value="1"/>
</dbReference>
<dbReference type="OrthoDB" id="9799024at2"/>
<dbReference type="InterPro" id="IPR032466">
    <property type="entry name" value="Metal_Hydrolase"/>
</dbReference>
<evidence type="ECO:0000313" key="3">
    <source>
        <dbReference type="EMBL" id="KFG88331.1"/>
    </source>
</evidence>